<dbReference type="Gene3D" id="2.40.160.10">
    <property type="entry name" value="Porin"/>
    <property type="match status" value="1"/>
</dbReference>
<dbReference type="InterPro" id="IPR033900">
    <property type="entry name" value="Gram_neg_porin_domain"/>
</dbReference>
<dbReference type="EMBL" id="JAPDOG010000001">
    <property type="protein sequence ID" value="MCW3780151.1"/>
    <property type="molecule type" value="Genomic_DNA"/>
</dbReference>
<feature type="signal peptide" evidence="1">
    <location>
        <begin position="1"/>
        <end position="21"/>
    </location>
</feature>
<evidence type="ECO:0000313" key="3">
    <source>
        <dbReference type="EMBL" id="MCW3780151.1"/>
    </source>
</evidence>
<dbReference type="Pfam" id="PF13609">
    <property type="entry name" value="Porin_4"/>
    <property type="match status" value="1"/>
</dbReference>
<dbReference type="SUPFAM" id="SSF56935">
    <property type="entry name" value="Porins"/>
    <property type="match status" value="1"/>
</dbReference>
<evidence type="ECO:0000313" key="4">
    <source>
        <dbReference type="Proteomes" id="UP001207582"/>
    </source>
</evidence>
<sequence length="236" mass="24555">MKSVFAFAIVASTVAFTPAMAVEVTGGDLAFSYSTFTDDTDVSKLAVTGAVEIGFTPNFGVQFDAGAHAFNLIDETGTNLTLHGIYHANDQVSFGGFYGNDRLFGDNQDFYGLEAGFDLGAANAEAYLAHADDAGFHVNITGLSGSYGFDHGFTLGGSLQHANFDGGLDVTRFGATGSYAVSPTFDVYAELGTVKAGAFGFSNSEPYVGIGAAMTFGAERGATFGRRGLFELLPGL</sequence>
<organism evidence="3 4">
    <name type="scientific">Defluviimonas salinarum</name>
    <dbReference type="NCBI Taxonomy" id="2992147"/>
    <lineage>
        <taxon>Bacteria</taxon>
        <taxon>Pseudomonadati</taxon>
        <taxon>Pseudomonadota</taxon>
        <taxon>Alphaproteobacteria</taxon>
        <taxon>Rhodobacterales</taxon>
        <taxon>Paracoccaceae</taxon>
        <taxon>Albidovulum</taxon>
    </lineage>
</organism>
<keyword evidence="4" id="KW-1185">Reference proteome</keyword>
<accession>A0ABT3IXJ6</accession>
<dbReference type="InterPro" id="IPR023614">
    <property type="entry name" value="Porin_dom_sf"/>
</dbReference>
<evidence type="ECO:0000259" key="2">
    <source>
        <dbReference type="Pfam" id="PF13609"/>
    </source>
</evidence>
<dbReference type="RefSeq" id="WP_264770768.1">
    <property type="nucleotide sequence ID" value="NZ_JAPDOG010000001.1"/>
</dbReference>
<comment type="caution">
    <text evidence="3">The sequence shown here is derived from an EMBL/GenBank/DDBJ whole genome shotgun (WGS) entry which is preliminary data.</text>
</comment>
<proteinExistence type="predicted"/>
<keyword evidence="1" id="KW-0732">Signal</keyword>
<feature type="domain" description="Porin" evidence="2">
    <location>
        <begin position="19"/>
        <end position="195"/>
    </location>
</feature>
<protein>
    <recommendedName>
        <fullName evidence="2">Porin domain-containing protein</fullName>
    </recommendedName>
</protein>
<name>A0ABT3IXJ6_9RHOB</name>
<reference evidence="3 4" key="1">
    <citation type="submission" date="2022-10" db="EMBL/GenBank/DDBJ databases">
        <title>Defluviimonas sp. CAU 1641 isolated from mud.</title>
        <authorList>
            <person name="Kim W."/>
        </authorList>
    </citation>
    <scope>NUCLEOTIDE SEQUENCE [LARGE SCALE GENOMIC DNA]</scope>
    <source>
        <strain evidence="3 4">CAU 1641</strain>
    </source>
</reference>
<feature type="chain" id="PRO_5045564140" description="Porin domain-containing protein" evidence="1">
    <location>
        <begin position="22"/>
        <end position="236"/>
    </location>
</feature>
<evidence type="ECO:0000256" key="1">
    <source>
        <dbReference type="SAM" id="SignalP"/>
    </source>
</evidence>
<dbReference type="Proteomes" id="UP001207582">
    <property type="component" value="Unassembled WGS sequence"/>
</dbReference>
<gene>
    <name evidence="3" type="ORF">OM960_00935</name>
</gene>